<feature type="compositionally biased region" description="Polar residues" evidence="1">
    <location>
        <begin position="44"/>
        <end position="59"/>
    </location>
</feature>
<sequence>MEKNNIIKQQNERLRQESEYVVTRAPRVADYSTIQHNINNEFSRLNMNDGHSTDSSVSDRMNLGSEDELSNGSGNMSPRSRRAKHVNVTQSSNFNSRNQSPRSVNGEAKLRPGVTQRSSNRNSANLSSTNFQEELLRLINPDSIEATPEPKLNKELKSHSRENLNNTLSVHKTQPEVILTMARPATVISNASTTSSPLPNEFKRCQDDMASLVSSPTKSKPGLTFFR</sequence>
<gene>
    <name evidence="2" type="ORF">NQ317_015015</name>
</gene>
<proteinExistence type="predicted"/>
<reference evidence="2" key="1">
    <citation type="journal article" date="2023" name="Insect Mol. Biol.">
        <title>Genome sequencing provides insights into the evolution of gene families encoding plant cell wall-degrading enzymes in longhorned beetles.</title>
        <authorList>
            <person name="Shin N.R."/>
            <person name="Okamura Y."/>
            <person name="Kirsch R."/>
            <person name="Pauchet Y."/>
        </authorList>
    </citation>
    <scope>NUCLEOTIDE SEQUENCE</scope>
    <source>
        <strain evidence="2">MMC_N1</strain>
    </source>
</reference>
<name>A0ABQ9K4G6_9CUCU</name>
<protein>
    <submittedName>
        <fullName evidence="2">Uncharacterized protein</fullName>
    </submittedName>
</protein>
<dbReference type="Proteomes" id="UP001162164">
    <property type="component" value="Unassembled WGS sequence"/>
</dbReference>
<evidence type="ECO:0000313" key="2">
    <source>
        <dbReference type="EMBL" id="KAJ8985476.1"/>
    </source>
</evidence>
<keyword evidence="3" id="KW-1185">Reference proteome</keyword>
<feature type="compositionally biased region" description="Low complexity" evidence="1">
    <location>
        <begin position="118"/>
        <end position="127"/>
    </location>
</feature>
<comment type="caution">
    <text evidence="2">The sequence shown here is derived from an EMBL/GenBank/DDBJ whole genome shotgun (WGS) entry which is preliminary data.</text>
</comment>
<dbReference type="EMBL" id="JAPWTJ010000013">
    <property type="protein sequence ID" value="KAJ8985476.1"/>
    <property type="molecule type" value="Genomic_DNA"/>
</dbReference>
<feature type="region of interest" description="Disordered" evidence="1">
    <location>
        <begin position="44"/>
        <end position="127"/>
    </location>
</feature>
<accession>A0ABQ9K4G6</accession>
<evidence type="ECO:0000313" key="3">
    <source>
        <dbReference type="Proteomes" id="UP001162164"/>
    </source>
</evidence>
<evidence type="ECO:0000256" key="1">
    <source>
        <dbReference type="SAM" id="MobiDB-lite"/>
    </source>
</evidence>
<feature type="compositionally biased region" description="Polar residues" evidence="1">
    <location>
        <begin position="87"/>
        <end position="103"/>
    </location>
</feature>
<organism evidence="2 3">
    <name type="scientific">Molorchus minor</name>
    <dbReference type="NCBI Taxonomy" id="1323400"/>
    <lineage>
        <taxon>Eukaryota</taxon>
        <taxon>Metazoa</taxon>
        <taxon>Ecdysozoa</taxon>
        <taxon>Arthropoda</taxon>
        <taxon>Hexapoda</taxon>
        <taxon>Insecta</taxon>
        <taxon>Pterygota</taxon>
        <taxon>Neoptera</taxon>
        <taxon>Endopterygota</taxon>
        <taxon>Coleoptera</taxon>
        <taxon>Polyphaga</taxon>
        <taxon>Cucujiformia</taxon>
        <taxon>Chrysomeloidea</taxon>
        <taxon>Cerambycidae</taxon>
        <taxon>Lamiinae</taxon>
        <taxon>Monochamini</taxon>
        <taxon>Molorchus</taxon>
    </lineage>
</organism>